<dbReference type="PANTHER" id="PTHR43377">
    <property type="entry name" value="BILIVERDIN REDUCTASE A"/>
    <property type="match status" value="1"/>
</dbReference>
<dbReference type="GO" id="GO:0000166">
    <property type="term" value="F:nucleotide binding"/>
    <property type="evidence" value="ECO:0007669"/>
    <property type="project" value="InterPro"/>
</dbReference>
<feature type="domain" description="Gfo/Idh/MocA-like oxidoreductase C-terminal" evidence="2">
    <location>
        <begin position="137"/>
        <end position="349"/>
    </location>
</feature>
<dbReference type="AlphaFoldDB" id="A0A2S4KXS0"/>
<dbReference type="SUPFAM" id="SSF55347">
    <property type="entry name" value="Glyceraldehyde-3-phosphate dehydrogenase-like, C-terminal domain"/>
    <property type="match status" value="1"/>
</dbReference>
<organism evidence="3 4">
    <name type="scientific">Tolypocladium paradoxum</name>
    <dbReference type="NCBI Taxonomy" id="94208"/>
    <lineage>
        <taxon>Eukaryota</taxon>
        <taxon>Fungi</taxon>
        <taxon>Dikarya</taxon>
        <taxon>Ascomycota</taxon>
        <taxon>Pezizomycotina</taxon>
        <taxon>Sordariomycetes</taxon>
        <taxon>Hypocreomycetidae</taxon>
        <taxon>Hypocreales</taxon>
        <taxon>Ophiocordycipitaceae</taxon>
        <taxon>Tolypocladium</taxon>
    </lineage>
</organism>
<dbReference type="InterPro" id="IPR004104">
    <property type="entry name" value="Gfo/Idh/MocA-like_OxRdtase_C"/>
</dbReference>
<dbReference type="OrthoDB" id="446809at2759"/>
<comment type="caution">
    <text evidence="3">The sequence shown here is derived from an EMBL/GenBank/DDBJ whole genome shotgun (WGS) entry which is preliminary data.</text>
</comment>
<dbReference type="Pfam" id="PF01408">
    <property type="entry name" value="GFO_IDH_MocA"/>
    <property type="match status" value="1"/>
</dbReference>
<dbReference type="STRING" id="94208.A0A2S4KXS0"/>
<gene>
    <name evidence="3" type="ORF">TPAR_04856</name>
</gene>
<proteinExistence type="predicted"/>
<dbReference type="InterPro" id="IPR000683">
    <property type="entry name" value="Gfo/Idh/MocA-like_OxRdtase_N"/>
</dbReference>
<accession>A0A2S4KXS0</accession>
<name>A0A2S4KXS0_9HYPO</name>
<sequence>MTTCIKPKLAVIGAGLIGPRHARTVAESNGADLIAIVDPMSAGQRLAEELGVAYYKSTAELLQSPDKPDAAIICTPNHTHVPVAKELSTAGVHVLVEKPFCTDIPSGKELLEHLDITGVKALVGHHRRFNPYMVTAKHLVSSGSLGNIIAINGLWTTYKPLDYFDPPAEWRRHETGGVVLINMIHEVDLLHYLFGPIVRVHAERTISQRGFEAEEGAALTLRFKSGVVGSFVVSDNLPSPYNFESGTGENPLIPKAGQDCYRIFGTEASLSVPDMTRWSYTSTEKTWHEELFREKISVPEGTPFELQLKHFVKVIRGEEFPSCTGQSGLAALVVCQAIKDALEANTTVDIEALNF</sequence>
<reference evidence="3 4" key="1">
    <citation type="submission" date="2018-01" db="EMBL/GenBank/DDBJ databases">
        <title>Harnessing the power of phylogenomics to disentangle the directionality and signatures of interkingdom host jumping in the parasitic fungal genus Tolypocladium.</title>
        <authorList>
            <person name="Quandt C.A."/>
            <person name="Patterson W."/>
            <person name="Spatafora J.W."/>
        </authorList>
    </citation>
    <scope>NUCLEOTIDE SEQUENCE [LARGE SCALE GENOMIC DNA]</scope>
    <source>
        <strain evidence="3 4">NRBC 100945</strain>
    </source>
</reference>
<dbReference type="Proteomes" id="UP000237481">
    <property type="component" value="Unassembled WGS sequence"/>
</dbReference>
<dbReference type="Gene3D" id="3.30.360.10">
    <property type="entry name" value="Dihydrodipicolinate Reductase, domain 2"/>
    <property type="match status" value="1"/>
</dbReference>
<protein>
    <recommendedName>
        <fullName evidence="5">Oxidoreductase</fullName>
    </recommendedName>
</protein>
<evidence type="ECO:0000259" key="1">
    <source>
        <dbReference type="Pfam" id="PF01408"/>
    </source>
</evidence>
<dbReference type="Pfam" id="PF02894">
    <property type="entry name" value="GFO_IDH_MocA_C"/>
    <property type="match status" value="1"/>
</dbReference>
<dbReference type="SUPFAM" id="SSF51735">
    <property type="entry name" value="NAD(P)-binding Rossmann-fold domains"/>
    <property type="match status" value="1"/>
</dbReference>
<dbReference type="Gene3D" id="3.40.50.720">
    <property type="entry name" value="NAD(P)-binding Rossmann-like Domain"/>
    <property type="match status" value="1"/>
</dbReference>
<dbReference type="PANTHER" id="PTHR43377:SF1">
    <property type="entry name" value="BILIVERDIN REDUCTASE A"/>
    <property type="match status" value="1"/>
</dbReference>
<keyword evidence="4" id="KW-1185">Reference proteome</keyword>
<dbReference type="EMBL" id="PKSG01000479">
    <property type="protein sequence ID" value="POR34974.1"/>
    <property type="molecule type" value="Genomic_DNA"/>
</dbReference>
<evidence type="ECO:0000259" key="2">
    <source>
        <dbReference type="Pfam" id="PF02894"/>
    </source>
</evidence>
<evidence type="ECO:0000313" key="3">
    <source>
        <dbReference type="EMBL" id="POR34974.1"/>
    </source>
</evidence>
<evidence type="ECO:0000313" key="4">
    <source>
        <dbReference type="Proteomes" id="UP000237481"/>
    </source>
</evidence>
<feature type="domain" description="Gfo/Idh/MocA-like oxidoreductase N-terminal" evidence="1">
    <location>
        <begin position="9"/>
        <end position="125"/>
    </location>
</feature>
<dbReference type="InterPro" id="IPR036291">
    <property type="entry name" value="NAD(P)-bd_dom_sf"/>
</dbReference>
<dbReference type="InterPro" id="IPR051450">
    <property type="entry name" value="Gfo/Idh/MocA_Oxidoreductases"/>
</dbReference>
<evidence type="ECO:0008006" key="5">
    <source>
        <dbReference type="Google" id="ProtNLM"/>
    </source>
</evidence>